<dbReference type="InterPro" id="IPR002513">
    <property type="entry name" value="Tn3_Tnp_DDE_dom"/>
</dbReference>
<name>A0A1K0FML5_9ACTN</name>
<feature type="domain" description="Tn3 transposase DDE" evidence="1">
    <location>
        <begin position="3"/>
        <end position="177"/>
    </location>
</feature>
<dbReference type="GO" id="GO:0006313">
    <property type="term" value="P:DNA transposition"/>
    <property type="evidence" value="ECO:0007669"/>
    <property type="project" value="InterPro"/>
</dbReference>
<evidence type="ECO:0000259" key="1">
    <source>
        <dbReference type="Pfam" id="PF01526"/>
    </source>
</evidence>
<keyword evidence="3" id="KW-1185">Reference proteome</keyword>
<sequence>MGRRAGQRRGATWLNMVSDQAVGTAGMVLSGTPRDSMHLIDLLYRRDGGRRPEVIITDAGSYSDVVFGLLQLLGFDYRPQLADLPDAKLWRIDRTADYGPLNATARGVVDLGRIRRHWPDMLRIVGSIHTGQVSAYDVLRVLSAGGNLTQLGEALAGYGRIFKTLHVLAFVDGEPSRN</sequence>
<dbReference type="GO" id="GO:0004803">
    <property type="term" value="F:transposase activity"/>
    <property type="evidence" value="ECO:0007669"/>
    <property type="project" value="InterPro"/>
</dbReference>
<reference evidence="2 3" key="1">
    <citation type="submission" date="2016-09" db="EMBL/GenBank/DDBJ databases">
        <title>Couchioplanes caeruleus draft genome sequence.</title>
        <authorList>
            <person name="Sheehan J."/>
            <person name="Caffrey P."/>
        </authorList>
    </citation>
    <scope>NUCLEOTIDE SEQUENCE [LARGE SCALE GENOMIC DNA]</scope>
    <source>
        <strain evidence="2 3">DSM 43634</strain>
    </source>
</reference>
<evidence type="ECO:0000313" key="3">
    <source>
        <dbReference type="Proteomes" id="UP000182486"/>
    </source>
</evidence>
<dbReference type="EMBL" id="MEIA01000118">
    <property type="protein sequence ID" value="OJF14077.1"/>
    <property type="molecule type" value="Genomic_DNA"/>
</dbReference>
<organism evidence="2 3">
    <name type="scientific">Couchioplanes caeruleus subsp. caeruleus</name>
    <dbReference type="NCBI Taxonomy" id="56427"/>
    <lineage>
        <taxon>Bacteria</taxon>
        <taxon>Bacillati</taxon>
        <taxon>Actinomycetota</taxon>
        <taxon>Actinomycetes</taxon>
        <taxon>Micromonosporales</taxon>
        <taxon>Micromonosporaceae</taxon>
        <taxon>Couchioplanes</taxon>
    </lineage>
</organism>
<dbReference type="Proteomes" id="UP000182486">
    <property type="component" value="Unassembled WGS sequence"/>
</dbReference>
<dbReference type="Pfam" id="PF01526">
    <property type="entry name" value="DDE_Tnp_Tn3"/>
    <property type="match status" value="1"/>
</dbReference>
<comment type="caution">
    <text evidence="2">The sequence shown here is derived from an EMBL/GenBank/DDBJ whole genome shotgun (WGS) entry which is preliminary data.</text>
</comment>
<dbReference type="AlphaFoldDB" id="A0A1K0FML5"/>
<evidence type="ECO:0000313" key="2">
    <source>
        <dbReference type="EMBL" id="OJF14077.1"/>
    </source>
</evidence>
<accession>A0A1K0FML5</accession>
<gene>
    <name evidence="2" type="ORF">BG844_11700</name>
</gene>
<proteinExistence type="predicted"/>
<protein>
    <recommendedName>
        <fullName evidence="1">Tn3 transposase DDE domain-containing protein</fullName>
    </recommendedName>
</protein>